<accession>A0A1X7BMI2</accession>
<dbReference type="Proteomes" id="UP000193224">
    <property type="component" value="Unassembled WGS sequence"/>
</dbReference>
<organism evidence="2 3">
    <name type="scientific">Roseovarius aestuarii</name>
    <dbReference type="NCBI Taxonomy" id="475083"/>
    <lineage>
        <taxon>Bacteria</taxon>
        <taxon>Pseudomonadati</taxon>
        <taxon>Pseudomonadota</taxon>
        <taxon>Alphaproteobacteria</taxon>
        <taxon>Rhodobacterales</taxon>
        <taxon>Roseobacteraceae</taxon>
        <taxon>Roseovarius</taxon>
    </lineage>
</organism>
<protein>
    <submittedName>
        <fullName evidence="2">Uncharacterized protein</fullName>
    </submittedName>
</protein>
<dbReference type="RefSeq" id="WP_085798824.1">
    <property type="nucleotide sequence ID" value="NZ_FWXB01000002.1"/>
</dbReference>
<keyword evidence="1" id="KW-0732">Signal</keyword>
<feature type="chain" id="PRO_5013390143" evidence="1">
    <location>
        <begin position="20"/>
        <end position="76"/>
    </location>
</feature>
<name>A0A1X7BMI2_9RHOB</name>
<dbReference type="AlphaFoldDB" id="A0A1X7BMI2"/>
<dbReference type="EMBL" id="FWXB01000002">
    <property type="protein sequence ID" value="SMC10838.1"/>
    <property type="molecule type" value="Genomic_DNA"/>
</dbReference>
<proteinExistence type="predicted"/>
<sequence>MSNIVLAALVIMAATSTSAGYICMGFDAQIGDRDSYIASEAVFRLSLRKTETGEHIVNARGKWFDGAGFEANGDWT</sequence>
<evidence type="ECO:0000256" key="1">
    <source>
        <dbReference type="SAM" id="SignalP"/>
    </source>
</evidence>
<keyword evidence="3" id="KW-1185">Reference proteome</keyword>
<evidence type="ECO:0000313" key="3">
    <source>
        <dbReference type="Proteomes" id="UP000193224"/>
    </source>
</evidence>
<reference evidence="2 3" key="1">
    <citation type="submission" date="2017-03" db="EMBL/GenBank/DDBJ databases">
        <authorList>
            <person name="Afonso C.L."/>
            <person name="Miller P.J."/>
            <person name="Scott M.A."/>
            <person name="Spackman E."/>
            <person name="Goraichik I."/>
            <person name="Dimitrov K.M."/>
            <person name="Suarez D.L."/>
            <person name="Swayne D.E."/>
        </authorList>
    </citation>
    <scope>NUCLEOTIDE SEQUENCE [LARGE SCALE GENOMIC DNA]</scope>
    <source>
        <strain evidence="2 3">CECT 7745</strain>
    </source>
</reference>
<gene>
    <name evidence="2" type="ORF">ROA7745_00646</name>
</gene>
<feature type="signal peptide" evidence="1">
    <location>
        <begin position="1"/>
        <end position="19"/>
    </location>
</feature>
<evidence type="ECO:0000313" key="2">
    <source>
        <dbReference type="EMBL" id="SMC10838.1"/>
    </source>
</evidence>